<evidence type="ECO:0008006" key="3">
    <source>
        <dbReference type="Google" id="ProtNLM"/>
    </source>
</evidence>
<dbReference type="EMBL" id="NFJX01000006">
    <property type="protein sequence ID" value="OUP19665.1"/>
    <property type="molecule type" value="Genomic_DNA"/>
</dbReference>
<dbReference type="AlphaFoldDB" id="A0A1Y4IH61"/>
<evidence type="ECO:0000313" key="2">
    <source>
        <dbReference type="Proteomes" id="UP000195950"/>
    </source>
</evidence>
<dbReference type="RefSeq" id="WP_087344072.1">
    <property type="nucleotide sequence ID" value="NZ_JBDMPZ010000007.1"/>
</dbReference>
<dbReference type="InterPro" id="IPR036286">
    <property type="entry name" value="LexA/Signal_pep-like_sf"/>
</dbReference>
<proteinExistence type="predicted"/>
<comment type="caution">
    <text evidence="1">The sequence shown here is derived from an EMBL/GenBank/DDBJ whole genome shotgun (WGS) entry which is preliminary data.</text>
</comment>
<dbReference type="Proteomes" id="UP000195950">
    <property type="component" value="Unassembled WGS sequence"/>
</dbReference>
<protein>
    <recommendedName>
        <fullName evidence="3">Peptidase S24/S26A/S26B/S26C domain-containing protein</fullName>
    </recommendedName>
</protein>
<gene>
    <name evidence="1" type="ORF">B5F32_09105</name>
</gene>
<accession>A0A1Y4IH61</accession>
<evidence type="ECO:0000313" key="1">
    <source>
        <dbReference type="EMBL" id="OUP19665.1"/>
    </source>
</evidence>
<dbReference type="SUPFAM" id="SSF51306">
    <property type="entry name" value="LexA/Signal peptidase"/>
    <property type="match status" value="1"/>
</dbReference>
<sequence length="156" mass="17648">MIKKEKPAILLAEEIHHLVMEGRTVEIKAIGSSMRPFIQGGRDSIVLGPAHGIRIGDILLCRIAQKDYVIHRLVRKEEDGLILMGDGNLKGTEHCTADKVVAKVIRIVGRKRTLSCDSPCFRFLSFLWWRLLPVRRYLLGLLRAVEKVKDIIIKAS</sequence>
<dbReference type="CDD" id="cd06462">
    <property type="entry name" value="Peptidase_S24_S26"/>
    <property type="match status" value="1"/>
</dbReference>
<organism evidence="1 2">
    <name type="scientific">Parabacteroides distasonis</name>
    <dbReference type="NCBI Taxonomy" id="823"/>
    <lineage>
        <taxon>Bacteria</taxon>
        <taxon>Pseudomonadati</taxon>
        <taxon>Bacteroidota</taxon>
        <taxon>Bacteroidia</taxon>
        <taxon>Bacteroidales</taxon>
        <taxon>Tannerellaceae</taxon>
        <taxon>Parabacteroides</taxon>
    </lineage>
</organism>
<name>A0A1Y4IH61_PARDI</name>
<reference evidence="2" key="1">
    <citation type="submission" date="2017-04" db="EMBL/GenBank/DDBJ databases">
        <title>Function of individual gut microbiota members based on whole genome sequencing of pure cultures obtained from chicken caecum.</title>
        <authorList>
            <person name="Medvecky M."/>
            <person name="Cejkova D."/>
            <person name="Polansky O."/>
            <person name="Karasova D."/>
            <person name="Kubasova T."/>
            <person name="Cizek A."/>
            <person name="Rychlik I."/>
        </authorList>
    </citation>
    <scope>NUCLEOTIDE SEQUENCE [LARGE SCALE GENOMIC DNA]</scope>
    <source>
        <strain evidence="2">An199</strain>
    </source>
</reference>